<feature type="transmembrane region" description="Helical" evidence="5">
    <location>
        <begin position="386"/>
        <end position="413"/>
    </location>
</feature>
<protein>
    <recommendedName>
        <fullName evidence="6">O-antigen ligase-related domain-containing protein</fullName>
    </recommendedName>
</protein>
<accession>A0ABT2G3Z0</accession>
<organism evidence="7 8">
    <name type="scientific">Algoriphagus limi</name>
    <dbReference type="NCBI Taxonomy" id="2975273"/>
    <lineage>
        <taxon>Bacteria</taxon>
        <taxon>Pseudomonadati</taxon>
        <taxon>Bacteroidota</taxon>
        <taxon>Cytophagia</taxon>
        <taxon>Cytophagales</taxon>
        <taxon>Cyclobacteriaceae</taxon>
        <taxon>Algoriphagus</taxon>
    </lineage>
</organism>
<keyword evidence="4 5" id="KW-0472">Membrane</keyword>
<feature type="transmembrane region" description="Helical" evidence="5">
    <location>
        <begin position="184"/>
        <end position="205"/>
    </location>
</feature>
<evidence type="ECO:0000256" key="2">
    <source>
        <dbReference type="ARBA" id="ARBA00022692"/>
    </source>
</evidence>
<evidence type="ECO:0000313" key="7">
    <source>
        <dbReference type="EMBL" id="MCS5489186.1"/>
    </source>
</evidence>
<comment type="subcellular location">
    <subcellularLocation>
        <location evidence="1">Membrane</location>
        <topology evidence="1">Multi-pass membrane protein</topology>
    </subcellularLocation>
</comment>
<dbReference type="Proteomes" id="UP001206788">
    <property type="component" value="Unassembled WGS sequence"/>
</dbReference>
<evidence type="ECO:0000259" key="6">
    <source>
        <dbReference type="Pfam" id="PF04932"/>
    </source>
</evidence>
<reference evidence="7 8" key="1">
    <citation type="submission" date="2022-08" db="EMBL/GenBank/DDBJ databases">
        <title>Algoriphagus sp. CAU 1643 isolated from mud.</title>
        <authorList>
            <person name="Kim W."/>
        </authorList>
    </citation>
    <scope>NUCLEOTIDE SEQUENCE [LARGE SCALE GENOMIC DNA]</scope>
    <source>
        <strain evidence="7 8">CAU 1643</strain>
    </source>
</reference>
<evidence type="ECO:0000256" key="5">
    <source>
        <dbReference type="SAM" id="Phobius"/>
    </source>
</evidence>
<feature type="transmembrane region" description="Helical" evidence="5">
    <location>
        <begin position="80"/>
        <end position="97"/>
    </location>
</feature>
<gene>
    <name evidence="7" type="ORF">NY014_02020</name>
</gene>
<keyword evidence="8" id="KW-1185">Reference proteome</keyword>
<feature type="domain" description="O-antigen ligase-related" evidence="6">
    <location>
        <begin position="217"/>
        <end position="365"/>
    </location>
</feature>
<evidence type="ECO:0000256" key="1">
    <source>
        <dbReference type="ARBA" id="ARBA00004141"/>
    </source>
</evidence>
<keyword evidence="2 5" id="KW-0812">Transmembrane</keyword>
<dbReference type="InterPro" id="IPR007016">
    <property type="entry name" value="O-antigen_ligase-rel_domated"/>
</dbReference>
<feature type="transmembrane region" description="Helical" evidence="5">
    <location>
        <begin position="49"/>
        <end position="68"/>
    </location>
</feature>
<feature type="transmembrane region" description="Helical" evidence="5">
    <location>
        <begin position="257"/>
        <end position="275"/>
    </location>
</feature>
<keyword evidence="3 5" id="KW-1133">Transmembrane helix</keyword>
<feature type="transmembrane region" description="Helical" evidence="5">
    <location>
        <begin position="103"/>
        <end position="122"/>
    </location>
</feature>
<proteinExistence type="predicted"/>
<dbReference type="RefSeq" id="WP_259412861.1">
    <property type="nucleotide sequence ID" value="NZ_JANWGH010000001.1"/>
</dbReference>
<sequence length="433" mass="49698">MQGLLSPKNLFPKSNFQGGNALLGAVWFLIVFTVFSGAIRKWVVGPGTLGNLIFFFQLILPFVFYGIVSRNHLSSRFKTPFIFWLYIGYLIVTAFNPMNHTTFHGFFGILLHLGYWLVWLGYLQKRQWMELEKFVPLLVLILLIEFSISTLQYSLPGTHFLNQFASGEDNTASVGDAVRISGTFSYIGGMQAMIPFFAFLGWYLLLLRKQNFLLLLVFGLGLLLAFMSGSRGAVGFYILISLFAFLSVNNLNTNLKLAGLAIRSFFIIFVLFSLNNSLQDTVIKMYENFMVRVNSTTDLGDRIFFSYIDIWDFRGNYPLFGVGLGSTYQGANALFGESRYVQEYGYYESELARIVLEGGYILFILRLILLFVFLRRTFLPISVKFLFFIFFINSMIVFSAYQGVFFILQIMFLDRAYYIRSSQNLINVKYVKS</sequence>
<feature type="transmembrane region" description="Helical" evidence="5">
    <location>
        <begin position="134"/>
        <end position="155"/>
    </location>
</feature>
<evidence type="ECO:0000256" key="4">
    <source>
        <dbReference type="ARBA" id="ARBA00023136"/>
    </source>
</evidence>
<evidence type="ECO:0000313" key="8">
    <source>
        <dbReference type="Proteomes" id="UP001206788"/>
    </source>
</evidence>
<feature type="transmembrane region" description="Helical" evidence="5">
    <location>
        <begin position="354"/>
        <end position="374"/>
    </location>
</feature>
<feature type="transmembrane region" description="Helical" evidence="5">
    <location>
        <begin position="21"/>
        <end position="43"/>
    </location>
</feature>
<feature type="transmembrane region" description="Helical" evidence="5">
    <location>
        <begin position="212"/>
        <end position="245"/>
    </location>
</feature>
<evidence type="ECO:0000256" key="3">
    <source>
        <dbReference type="ARBA" id="ARBA00022989"/>
    </source>
</evidence>
<dbReference type="Pfam" id="PF04932">
    <property type="entry name" value="Wzy_C"/>
    <property type="match status" value="1"/>
</dbReference>
<comment type="caution">
    <text evidence="7">The sequence shown here is derived from an EMBL/GenBank/DDBJ whole genome shotgun (WGS) entry which is preliminary data.</text>
</comment>
<dbReference type="EMBL" id="JANWGH010000001">
    <property type="protein sequence ID" value="MCS5489186.1"/>
    <property type="molecule type" value="Genomic_DNA"/>
</dbReference>
<name>A0ABT2G3Z0_9BACT</name>